<dbReference type="Gene3D" id="3.40.640.10">
    <property type="entry name" value="Type I PLP-dependent aspartate aminotransferase-like (Major domain)"/>
    <property type="match status" value="1"/>
</dbReference>
<sequence>MDNKIKTALTNSDKNNIWHPFTQMADWLNDDPYKPLIIDRAKGSYLYDVDGKKYLDGVSSLWVTLLGHRNPGIDKAIKKQIDKVSHTTFLGLTHKPAIDLSEKLLKILPNNLKKIFYSDDGSTAVEVALKMAYQYWQFKNEKRSIFLSLKNAYHGDTIGTVSVGGVDLFHSRFRSLLFKSYFTMSPYCYRCVYRKKEIKFPATAENFKDHNMQMNCEGQCIKEVESILAENNKKIAAAVIEPLNQAASGMIIMPKGYLKEYANLCKQHGILLICDEVATGFGRTGKMFAIEHEDVKPDFICLSKSITGGYMPLAVTATSNEIYNAFLGKYEEFKTFFHGHSYTANPLACAAANAVLDMLKQNKILQKLQSKTKHLEKELTSLLEHNRVGNIRHCGVMAGIEIVEDKKTGKPYDSKLKTVAKICANLRKHGIIIRNLGNTLVLFLHLTTTNRETSKIISAIKIELDNL</sequence>
<comment type="similarity">
    <text evidence="12 13">Belongs to the class-III pyridoxal-phosphate-dependent aminotransferase family. BioA subfamily.</text>
</comment>
<dbReference type="InterPro" id="IPR015424">
    <property type="entry name" value="PyrdxlP-dep_Trfase"/>
</dbReference>
<comment type="subunit">
    <text evidence="4 13">Homodimer.</text>
</comment>
<evidence type="ECO:0000256" key="12">
    <source>
        <dbReference type="ARBA" id="ARBA00060970"/>
    </source>
</evidence>
<evidence type="ECO:0000313" key="15">
    <source>
        <dbReference type="EMBL" id="OEG70810.1"/>
    </source>
</evidence>
<dbReference type="InterPro" id="IPR005814">
    <property type="entry name" value="Aminotrans_3"/>
</dbReference>
<comment type="function">
    <text evidence="13">Catalyzes the transfer of the alpha-amino group from S-adenosyl-L-methionine (SAM) to 7-keto-8-aminopelargonic acid (KAPA) to form 7,8-diaminopelargonic acid (DAPA). It is the only aminotransferase known to utilize SAM as an amino donor.</text>
</comment>
<dbReference type="InterPro" id="IPR015421">
    <property type="entry name" value="PyrdxlP-dep_Trfase_major"/>
</dbReference>
<comment type="pathway">
    <text evidence="3 13">Cofactor biosynthesis; biotin biosynthesis; 7,8-diaminononanoate from 8-amino-7-oxononanoate (SAM route): step 1/1.</text>
</comment>
<dbReference type="PANTHER" id="PTHR42684:SF17">
    <property type="entry name" value="ADENOSYLMETHIONINE-8-AMINO-7-OXONONANOATE AMINOTRANSFERASE"/>
    <property type="match status" value="1"/>
</dbReference>
<evidence type="ECO:0000313" key="16">
    <source>
        <dbReference type="Proteomes" id="UP000095237"/>
    </source>
</evidence>
<dbReference type="SUPFAM" id="SSF53383">
    <property type="entry name" value="PLP-dependent transferases"/>
    <property type="match status" value="1"/>
</dbReference>
<dbReference type="AlphaFoldDB" id="A0A1E5IJX6"/>
<dbReference type="GO" id="GO:0030170">
    <property type="term" value="F:pyridoxal phosphate binding"/>
    <property type="evidence" value="ECO:0007669"/>
    <property type="project" value="UniProtKB-UniRule"/>
</dbReference>
<dbReference type="Proteomes" id="UP000095237">
    <property type="component" value="Unassembled WGS sequence"/>
</dbReference>
<dbReference type="CDD" id="cd00610">
    <property type="entry name" value="OAT_like"/>
    <property type="match status" value="1"/>
</dbReference>
<keyword evidence="8 13" id="KW-0949">S-adenosyl-L-methionine</keyword>
<dbReference type="GO" id="GO:0009102">
    <property type="term" value="P:biotin biosynthetic process"/>
    <property type="evidence" value="ECO:0007669"/>
    <property type="project" value="UniProtKB-UniRule"/>
</dbReference>
<evidence type="ECO:0000256" key="7">
    <source>
        <dbReference type="ARBA" id="ARBA00022679"/>
    </source>
</evidence>
<feature type="binding site" evidence="13">
    <location>
        <position position="153"/>
    </location>
    <ligand>
        <name>substrate</name>
    </ligand>
</feature>
<dbReference type="PROSITE" id="PS00600">
    <property type="entry name" value="AA_TRANSFER_CLASS_3"/>
    <property type="match status" value="1"/>
</dbReference>
<keyword evidence="9 13" id="KW-0093">Biotin biosynthesis</keyword>
<feature type="modified residue" description="N6-(pyridoxal phosphate)lysine" evidence="13">
    <location>
        <position position="304"/>
    </location>
</feature>
<name>A0A1E5IJX6_ENDTX</name>
<keyword evidence="16" id="KW-1185">Reference proteome</keyword>
<comment type="catalytic activity">
    <reaction evidence="11 13">
        <text>(8S)-8-amino-7-oxononanoate + S-adenosyl-L-methionine = S-adenosyl-4-methylsulfanyl-2-oxobutanoate + (7R,8S)-7,8-diammoniononanoate</text>
        <dbReference type="Rhea" id="RHEA:16861"/>
        <dbReference type="ChEBI" id="CHEBI:16490"/>
        <dbReference type="ChEBI" id="CHEBI:59789"/>
        <dbReference type="ChEBI" id="CHEBI:149468"/>
        <dbReference type="ChEBI" id="CHEBI:149469"/>
        <dbReference type="EC" id="2.6.1.62"/>
    </reaction>
</comment>
<keyword evidence="14" id="KW-0175">Coiled coil</keyword>
<evidence type="ECO:0000256" key="5">
    <source>
        <dbReference type="ARBA" id="ARBA00022490"/>
    </source>
</evidence>
<feature type="binding site" evidence="13">
    <location>
        <begin position="121"/>
        <end position="122"/>
    </location>
    <ligand>
        <name>pyridoxal 5'-phosphate</name>
        <dbReference type="ChEBI" id="CHEBI:597326"/>
    </ligand>
</feature>
<feature type="binding site" evidence="13">
    <location>
        <position position="434"/>
    </location>
    <ligand>
        <name>substrate</name>
    </ligand>
</feature>
<evidence type="ECO:0000256" key="2">
    <source>
        <dbReference type="ARBA" id="ARBA00004496"/>
    </source>
</evidence>
<keyword evidence="6 13" id="KW-0032">Aminotransferase</keyword>
<dbReference type="InterPro" id="IPR005815">
    <property type="entry name" value="BioA"/>
</dbReference>
<evidence type="ECO:0000256" key="6">
    <source>
        <dbReference type="ARBA" id="ARBA00022576"/>
    </source>
</evidence>
<keyword evidence="10 13" id="KW-0663">Pyridoxal phosphate</keyword>
<dbReference type="HAMAP" id="MF_00834">
    <property type="entry name" value="BioA"/>
    <property type="match status" value="1"/>
</dbReference>
<evidence type="ECO:0000256" key="9">
    <source>
        <dbReference type="ARBA" id="ARBA00022756"/>
    </source>
</evidence>
<proteinExistence type="inferred from homology"/>
<feature type="binding site" evidence="13">
    <location>
        <position position="275"/>
    </location>
    <ligand>
        <name>pyridoxal 5'-phosphate</name>
        <dbReference type="ChEBI" id="CHEBI:597326"/>
    </ligand>
</feature>
<gene>
    <name evidence="13" type="primary">bioA</name>
    <name evidence="15" type="ORF">ATZ36_17745</name>
</gene>
<organism evidence="15 16">
    <name type="scientific">Endomicrobium trichonymphae</name>
    <dbReference type="NCBI Taxonomy" id="1408204"/>
    <lineage>
        <taxon>Bacteria</taxon>
        <taxon>Pseudomonadati</taxon>
        <taxon>Elusimicrobiota</taxon>
        <taxon>Endomicrobiia</taxon>
        <taxon>Endomicrobiales</taxon>
        <taxon>Endomicrobiaceae</taxon>
        <taxon>Candidatus Endomicrobiellum</taxon>
    </lineage>
</organism>
<dbReference type="EC" id="2.6.1.62" evidence="13"/>
<keyword evidence="7 13" id="KW-0808">Transferase</keyword>
<evidence type="ECO:0000256" key="1">
    <source>
        <dbReference type="ARBA" id="ARBA00001933"/>
    </source>
</evidence>
<accession>A0A1E5IJX6</accession>
<feature type="binding site" evidence="13">
    <location>
        <position position="339"/>
    </location>
    <ligand>
        <name>substrate</name>
    </ligand>
</feature>
<feature type="binding site" evidence="13">
    <location>
        <begin position="340"/>
        <end position="341"/>
    </location>
    <ligand>
        <name>pyridoxal 5'-phosphate</name>
        <dbReference type="ChEBI" id="CHEBI:597326"/>
    </ligand>
</feature>
<evidence type="ECO:0000256" key="3">
    <source>
        <dbReference type="ARBA" id="ARBA00005063"/>
    </source>
</evidence>
<dbReference type="PIRSF" id="PIRSF000521">
    <property type="entry name" value="Transaminase_4ab_Lys_Orn"/>
    <property type="match status" value="1"/>
</dbReference>
<comment type="caution">
    <text evidence="13">Lacks conserved residue(s) required for the propagation of feature annotation.</text>
</comment>
<evidence type="ECO:0000256" key="13">
    <source>
        <dbReference type="HAMAP-Rule" id="MF_00834"/>
    </source>
</evidence>
<feature type="coiled-coil region" evidence="14">
    <location>
        <begin position="358"/>
        <end position="385"/>
    </location>
</feature>
<protein>
    <recommendedName>
        <fullName evidence="13">Adenosylmethionine-8-amino-7-oxononanoate aminotransferase</fullName>
        <ecNumber evidence="13">2.6.1.62</ecNumber>
    </recommendedName>
    <alternativeName>
        <fullName evidence="13">7,8-diamino-pelargonic acid aminotransferase</fullName>
        <shortName evidence="13">DAPA AT</shortName>
        <shortName evidence="13">DAPA aminotransferase</shortName>
    </alternativeName>
    <alternativeName>
        <fullName evidence="13">7,8-diaminononanoate synthase</fullName>
        <shortName evidence="13">DANS</shortName>
    </alternativeName>
    <alternativeName>
        <fullName evidence="13">Diaminopelargonic acid synthase</fullName>
    </alternativeName>
</protein>
<reference evidence="15 16" key="1">
    <citation type="submission" date="2015-11" db="EMBL/GenBank/DDBJ databases">
        <title>Evidence for parallel genomic evolution in an endosymbiosis of termite gut flagellates.</title>
        <authorList>
            <person name="Zheng H."/>
        </authorList>
    </citation>
    <scope>NUCLEOTIDE SEQUENCE [LARGE SCALE GENOMIC DNA]</scope>
    <source>
        <strain evidence="15 16">CET450</strain>
    </source>
</reference>
<dbReference type="Pfam" id="PF00202">
    <property type="entry name" value="Aminotran_3"/>
    <property type="match status" value="1"/>
</dbReference>
<evidence type="ECO:0000256" key="11">
    <source>
        <dbReference type="ARBA" id="ARBA00048449"/>
    </source>
</evidence>
<dbReference type="InterPro" id="IPR049704">
    <property type="entry name" value="Aminotrans_3_PPA_site"/>
</dbReference>
<evidence type="ECO:0000256" key="4">
    <source>
        <dbReference type="ARBA" id="ARBA00011738"/>
    </source>
</evidence>
<keyword evidence="5 13" id="KW-0963">Cytoplasm</keyword>
<dbReference type="GO" id="GO:0005737">
    <property type="term" value="C:cytoplasm"/>
    <property type="evidence" value="ECO:0007669"/>
    <property type="project" value="UniProtKB-SubCell"/>
</dbReference>
<comment type="caution">
    <text evidence="15">The sequence shown here is derived from an EMBL/GenBank/DDBJ whole genome shotgun (WGS) entry which is preliminary data.</text>
</comment>
<dbReference type="Gene3D" id="3.90.1150.10">
    <property type="entry name" value="Aspartate Aminotransferase, domain 1"/>
    <property type="match status" value="1"/>
</dbReference>
<dbReference type="NCBIfam" id="TIGR00508">
    <property type="entry name" value="bioA"/>
    <property type="match status" value="1"/>
</dbReference>
<dbReference type="FunFam" id="3.40.640.10:FF:000078">
    <property type="entry name" value="Adenosylmethionine-8-amino-7-oxononanoate aminotransferase"/>
    <property type="match status" value="1"/>
</dbReference>
<feature type="binding site" evidence="13">
    <location>
        <position position="304"/>
    </location>
    <ligand>
        <name>substrate</name>
    </ligand>
</feature>
<comment type="subcellular location">
    <subcellularLocation>
        <location evidence="2 13">Cytoplasm</location>
    </subcellularLocation>
</comment>
<evidence type="ECO:0000256" key="14">
    <source>
        <dbReference type="SAM" id="Coils"/>
    </source>
</evidence>
<dbReference type="InterPro" id="IPR015422">
    <property type="entry name" value="PyrdxlP-dep_Trfase_small"/>
</dbReference>
<evidence type="ECO:0000256" key="10">
    <source>
        <dbReference type="ARBA" id="ARBA00022898"/>
    </source>
</evidence>
<feature type="site" description="Participates in the substrate recognition with KAPA and in a stacking interaction with the adenine ring of SAM" evidence="13">
    <location>
        <position position="21"/>
    </location>
</feature>
<comment type="cofactor">
    <cofactor evidence="1 13">
        <name>pyridoxal 5'-phosphate</name>
        <dbReference type="ChEBI" id="CHEBI:597326"/>
    </cofactor>
</comment>
<dbReference type="GO" id="GO:0004015">
    <property type="term" value="F:adenosylmethionine-8-amino-7-oxononanoate transaminase activity"/>
    <property type="evidence" value="ECO:0007669"/>
    <property type="project" value="UniProtKB-UniRule"/>
</dbReference>
<evidence type="ECO:0000256" key="8">
    <source>
        <dbReference type="ARBA" id="ARBA00022691"/>
    </source>
</evidence>
<dbReference type="PANTHER" id="PTHR42684">
    <property type="entry name" value="ADENOSYLMETHIONINE-8-AMINO-7-OXONONANOATE AMINOTRANSFERASE"/>
    <property type="match status" value="1"/>
</dbReference>
<dbReference type="EMBL" id="LNVX01000291">
    <property type="protein sequence ID" value="OEG70810.1"/>
    <property type="molecule type" value="Genomic_DNA"/>
</dbReference>
<dbReference type="UniPathway" id="UPA00078">
    <property type="reaction ID" value="UER00160"/>
</dbReference>